<reference evidence="2" key="1">
    <citation type="journal article" date="2007" name="Science">
        <title>Evolutionary and biomedical insights from the rhesus macaque genome.</title>
        <authorList>
            <person name="Gibbs R.A."/>
            <person name="Rogers J."/>
            <person name="Katze M.G."/>
            <person name="Bumgarner R."/>
            <person name="Weinstock G.M."/>
            <person name="Mardis E.R."/>
            <person name="Remington K.A."/>
            <person name="Strausberg R.L."/>
            <person name="Venter J.C."/>
            <person name="Wilson R.K."/>
            <person name="Batzer M.A."/>
            <person name="Bustamante C.D."/>
            <person name="Eichler E.E."/>
            <person name="Hahn M.W."/>
            <person name="Hardison R.C."/>
            <person name="Makova K.D."/>
            <person name="Miller W."/>
            <person name="Milosavljevic A."/>
            <person name="Palermo R.E."/>
            <person name="Siepel A."/>
            <person name="Sikela J.M."/>
            <person name="Attaway T."/>
            <person name="Bell S."/>
            <person name="Bernard K.E."/>
            <person name="Buhay C.J."/>
            <person name="Chandrabose M.N."/>
            <person name="Dao M."/>
            <person name="Davis C."/>
            <person name="Delehaunty K.D."/>
            <person name="Ding Y."/>
            <person name="Dinh H.H."/>
            <person name="Dugan-Rocha S."/>
            <person name="Fulton L.A."/>
            <person name="Gabisi R.A."/>
            <person name="Garner T.T."/>
            <person name="Godfrey J."/>
            <person name="Hawes A.C."/>
            <person name="Hernandez J."/>
            <person name="Hines S."/>
            <person name="Holder M."/>
            <person name="Hume J."/>
            <person name="Jhangiani S.N."/>
            <person name="Joshi V."/>
            <person name="Khan Z.M."/>
            <person name="Kirkness E.F."/>
            <person name="Cree A."/>
            <person name="Fowler R.G."/>
            <person name="Lee S."/>
            <person name="Lewis L.R."/>
            <person name="Li Z."/>
            <person name="Liu Y.-S."/>
            <person name="Moore S.M."/>
            <person name="Muzny D."/>
            <person name="Nazareth L.V."/>
            <person name="Ngo D.N."/>
            <person name="Okwuonu G.O."/>
            <person name="Pai G."/>
            <person name="Parker D."/>
            <person name="Paul H.A."/>
            <person name="Pfannkoch C."/>
            <person name="Pohl C.S."/>
            <person name="Rogers Y.-H.C."/>
            <person name="Ruiz S.J."/>
            <person name="Sabo A."/>
            <person name="Santibanez J."/>
            <person name="Schneider B.W."/>
            <person name="Smith S.M."/>
            <person name="Sodergren E."/>
            <person name="Svatek A.F."/>
            <person name="Utterback T.R."/>
            <person name="Vattathil S."/>
            <person name="Warren W."/>
            <person name="White C.S."/>
            <person name="Chinwalla A.T."/>
            <person name="Feng Y."/>
            <person name="Halpern A.L."/>
            <person name="Hillier L.W."/>
            <person name="Huang X."/>
            <person name="Minx P."/>
            <person name="Nelson J.O."/>
            <person name="Pepin K.H."/>
            <person name="Qin X."/>
            <person name="Sutton G.G."/>
            <person name="Venter E."/>
            <person name="Walenz B.P."/>
            <person name="Wallis J.W."/>
            <person name="Worley K.C."/>
            <person name="Yang S.-P."/>
            <person name="Jones S.M."/>
            <person name="Marra M.A."/>
            <person name="Rocchi M."/>
            <person name="Schein J.E."/>
            <person name="Baertsch R."/>
            <person name="Clarke L."/>
            <person name="Csuros M."/>
            <person name="Glasscock J."/>
            <person name="Harris R.A."/>
            <person name="Havlak P."/>
            <person name="Jackson A.R."/>
            <person name="Jiang H."/>
            <person name="Liu Y."/>
            <person name="Messina D.N."/>
            <person name="Shen Y."/>
            <person name="Song H.X.-Z."/>
            <person name="Wylie T."/>
            <person name="Zhang L."/>
            <person name="Birney E."/>
            <person name="Han K."/>
            <person name="Konkel M.K."/>
            <person name="Lee J."/>
            <person name="Smit A.F.A."/>
            <person name="Ullmer B."/>
            <person name="Wang H."/>
            <person name="Xing J."/>
            <person name="Burhans R."/>
            <person name="Cheng Z."/>
            <person name="Karro J.E."/>
            <person name="Ma J."/>
            <person name="Raney B."/>
            <person name="She X."/>
            <person name="Cox M.J."/>
            <person name="Demuth J.P."/>
            <person name="Dumas L.J."/>
            <person name="Han S.-G."/>
            <person name="Hopkins J."/>
            <person name="Karimpour-Fard A."/>
            <person name="Kim Y.H."/>
            <person name="Pollack J.R."/>
            <person name="Vinar T."/>
            <person name="Addo-Quaye C."/>
            <person name="Degenhardt J."/>
            <person name="Denby A."/>
            <person name="Hubisz M.J."/>
            <person name="Indap A."/>
            <person name="Kosiol C."/>
            <person name="Lahn B.T."/>
            <person name="Lawson H.A."/>
            <person name="Marklein A."/>
            <person name="Nielsen R."/>
            <person name="Vallender E.J."/>
            <person name="Clark A.G."/>
            <person name="Ferguson B."/>
            <person name="Hernandez R.D."/>
            <person name="Hirani K."/>
            <person name="Kehrer-Sawatzki H."/>
            <person name="Kolb J."/>
            <person name="Patil S."/>
            <person name="Pu L.-L."/>
            <person name="Ren Y."/>
            <person name="Smith D.G."/>
            <person name="Wheeler D.A."/>
            <person name="Schenck I."/>
            <person name="Ball E.V."/>
            <person name="Chen R."/>
            <person name="Cooper D.N."/>
            <person name="Giardine B."/>
            <person name="Hsu F."/>
            <person name="Kent W.J."/>
            <person name="Lesk A."/>
            <person name="Nelson D.L."/>
            <person name="O'brien W.E."/>
            <person name="Pruefer K."/>
            <person name="Stenson P.D."/>
            <person name="Wallace J.C."/>
            <person name="Ke H."/>
            <person name="Liu X.-M."/>
            <person name="Wang P."/>
            <person name="Xiang A.P."/>
            <person name="Yang F."/>
            <person name="Barber G.P."/>
            <person name="Haussler D."/>
            <person name="Karolchik D."/>
            <person name="Kern A.D."/>
            <person name="Kuhn R.M."/>
            <person name="Smith K.E."/>
            <person name="Zwieg A.S."/>
        </authorList>
    </citation>
    <scope>NUCLEOTIDE SEQUENCE [LARGE SCALE GENOMIC DNA]</scope>
    <source>
        <strain evidence="2">17573</strain>
    </source>
</reference>
<dbReference type="Proteomes" id="UP000006718">
    <property type="component" value="Chromosome 19"/>
</dbReference>
<reference evidence="1" key="3">
    <citation type="submission" date="2025-08" db="UniProtKB">
        <authorList>
            <consortium name="Ensembl"/>
        </authorList>
    </citation>
    <scope>IDENTIFICATION</scope>
    <source>
        <strain evidence="1">17573</strain>
    </source>
</reference>
<keyword evidence="2" id="KW-1185">Reference proteome</keyword>
<dbReference type="PANTHER" id="PTHR12138">
    <property type="entry name" value="PRIMATE-EXPANDED PROTEIN FAMILY"/>
    <property type="match status" value="1"/>
</dbReference>
<evidence type="ECO:0000313" key="2">
    <source>
        <dbReference type="Proteomes" id="UP000006718"/>
    </source>
</evidence>
<reference evidence="1" key="4">
    <citation type="submission" date="2025-09" db="UniProtKB">
        <authorList>
            <consortium name="Ensembl"/>
        </authorList>
    </citation>
    <scope>IDENTIFICATION</scope>
    <source>
        <strain evidence="1">17573</strain>
    </source>
</reference>
<dbReference type="PANTHER" id="PTHR12138:SF133">
    <property type="entry name" value="SECRETED PROTEIN"/>
    <property type="match status" value="1"/>
</dbReference>
<dbReference type="InParanoid" id="A0A5F8ABR4"/>
<protein>
    <submittedName>
        <fullName evidence="1">Uncharacterized protein</fullName>
    </submittedName>
</protein>
<dbReference type="Ensembl" id="ENSMMUT00000083235.1">
    <property type="protein sequence ID" value="ENSMMUP00000074822.1"/>
    <property type="gene ID" value="ENSMMUG00000059253.1"/>
</dbReference>
<dbReference type="AlphaFoldDB" id="A0A5F8ABR4"/>
<reference evidence="1" key="2">
    <citation type="submission" date="2019-01" db="EMBL/GenBank/DDBJ databases">
        <authorList>
            <person name="Graves T."/>
            <person name="Eichler E.E."/>
            <person name="Wilson R.K."/>
        </authorList>
    </citation>
    <scope>NUCLEOTIDE SEQUENCE [LARGE SCALE GENOMIC DNA]</scope>
    <source>
        <strain evidence="1">17573</strain>
    </source>
</reference>
<evidence type="ECO:0000313" key="1">
    <source>
        <dbReference type="Ensembl" id="ENSMMUP00000074822.1"/>
    </source>
</evidence>
<accession>A0A5F8ABR4</accession>
<organism evidence="1 2">
    <name type="scientific">Macaca mulatta</name>
    <name type="common">Rhesus macaque</name>
    <dbReference type="NCBI Taxonomy" id="9544"/>
    <lineage>
        <taxon>Eukaryota</taxon>
        <taxon>Metazoa</taxon>
        <taxon>Chordata</taxon>
        <taxon>Craniata</taxon>
        <taxon>Vertebrata</taxon>
        <taxon>Euteleostomi</taxon>
        <taxon>Mammalia</taxon>
        <taxon>Eutheria</taxon>
        <taxon>Euarchontoglires</taxon>
        <taxon>Primates</taxon>
        <taxon>Haplorrhini</taxon>
        <taxon>Catarrhini</taxon>
        <taxon>Cercopithecidae</taxon>
        <taxon>Cercopithecinae</taxon>
        <taxon>Macaca</taxon>
    </lineage>
</organism>
<proteinExistence type="predicted"/>
<dbReference type="VEuPathDB" id="HostDB:ENSMMUG00000059253"/>
<sequence>MKSFLFLIMFICLFIHLFIYLSRGSFTLSPRLESNGVILAHCNLCLLGSSNSPASASRVAGVTRAHHQAQLIFVFLVEMGIRHVGQVGLELPISGNLPTSASQRTEITGMSHGAPPEIHSIQRENMEGIDVSARPAPGHWGLLFSFWYFTNSLVLNIPGSVSEQLGSPGGPRYYQLCDLGQKPSSLQDQFPHLYNGPGWIQASLIMTSAQEGTWHREPSLIPLLLPWFGESSPVLASLCPGQCH</sequence>
<dbReference type="GeneTree" id="ENSGT01150000286943"/>
<dbReference type="PRINTS" id="PR02045">
    <property type="entry name" value="F138DOMAIN"/>
</dbReference>
<name>A0A5F8ABR4_MACMU</name>